<dbReference type="PANTHER" id="PTHR34984">
    <property type="entry name" value="CARBON STORAGE REGULATOR"/>
    <property type="match status" value="1"/>
</dbReference>
<dbReference type="Pfam" id="PF02599">
    <property type="entry name" value="CsrA"/>
    <property type="match status" value="1"/>
</dbReference>
<dbReference type="GO" id="GO:0006402">
    <property type="term" value="P:mRNA catabolic process"/>
    <property type="evidence" value="ECO:0007669"/>
    <property type="project" value="InterPro"/>
</dbReference>
<dbReference type="GO" id="GO:0045947">
    <property type="term" value="P:negative regulation of translational initiation"/>
    <property type="evidence" value="ECO:0007669"/>
    <property type="project" value="TreeGrafter"/>
</dbReference>
<dbReference type="GO" id="GO:0006109">
    <property type="term" value="P:regulation of carbohydrate metabolic process"/>
    <property type="evidence" value="ECO:0007669"/>
    <property type="project" value="InterPro"/>
</dbReference>
<dbReference type="Gene3D" id="2.60.40.4380">
    <property type="entry name" value="Translational regulator CsrA"/>
    <property type="match status" value="1"/>
</dbReference>
<keyword evidence="3" id="KW-0694">RNA-binding</keyword>
<comment type="caution">
    <text evidence="4">The sequence shown here is derived from an EMBL/GenBank/DDBJ whole genome shotgun (WGS) entry which is preliminary data.</text>
</comment>
<dbReference type="EMBL" id="VSSQ01004956">
    <property type="protein sequence ID" value="MPM27298.1"/>
    <property type="molecule type" value="Genomic_DNA"/>
</dbReference>
<keyword evidence="2" id="KW-0810">Translation regulation</keyword>
<protein>
    <submittedName>
        <fullName evidence="4">Carbon storage regulator</fullName>
    </submittedName>
</protein>
<evidence type="ECO:0000313" key="4">
    <source>
        <dbReference type="EMBL" id="MPM27298.1"/>
    </source>
</evidence>
<accession>A0A644YH25</accession>
<gene>
    <name evidence="4" type="primary">csrA_9</name>
    <name evidence="4" type="ORF">SDC9_73808</name>
</gene>
<dbReference type="GO" id="GO:0005829">
    <property type="term" value="C:cytosol"/>
    <property type="evidence" value="ECO:0007669"/>
    <property type="project" value="TreeGrafter"/>
</dbReference>
<name>A0A644YH25_9ZZZZ</name>
<sequence>MIGDEITVSVISVDGDKVRLGIEAPRSIRVIRQELTAEVGLENRMAAQSAFFTLSLNKSESEG</sequence>
<dbReference type="PANTHER" id="PTHR34984:SF1">
    <property type="entry name" value="CARBON STORAGE REGULATOR"/>
    <property type="match status" value="1"/>
</dbReference>
<organism evidence="4">
    <name type="scientific">bioreactor metagenome</name>
    <dbReference type="NCBI Taxonomy" id="1076179"/>
    <lineage>
        <taxon>unclassified sequences</taxon>
        <taxon>metagenomes</taxon>
        <taxon>ecological metagenomes</taxon>
    </lineage>
</organism>
<dbReference type="InterPro" id="IPR003751">
    <property type="entry name" value="CsrA"/>
</dbReference>
<proteinExistence type="predicted"/>
<dbReference type="InterPro" id="IPR036107">
    <property type="entry name" value="CsrA_sf"/>
</dbReference>
<reference evidence="4" key="1">
    <citation type="submission" date="2019-08" db="EMBL/GenBank/DDBJ databases">
        <authorList>
            <person name="Kucharzyk K."/>
            <person name="Murdoch R.W."/>
            <person name="Higgins S."/>
            <person name="Loffler F."/>
        </authorList>
    </citation>
    <scope>NUCLEOTIDE SEQUENCE</scope>
</reference>
<dbReference type="GO" id="GO:0048027">
    <property type="term" value="F:mRNA 5'-UTR binding"/>
    <property type="evidence" value="ECO:0007669"/>
    <property type="project" value="TreeGrafter"/>
</dbReference>
<evidence type="ECO:0000256" key="2">
    <source>
        <dbReference type="ARBA" id="ARBA00022845"/>
    </source>
</evidence>
<evidence type="ECO:0000256" key="3">
    <source>
        <dbReference type="ARBA" id="ARBA00022884"/>
    </source>
</evidence>
<evidence type="ECO:0000256" key="1">
    <source>
        <dbReference type="ARBA" id="ARBA00022490"/>
    </source>
</evidence>
<dbReference type="SUPFAM" id="SSF117130">
    <property type="entry name" value="CsrA-like"/>
    <property type="match status" value="1"/>
</dbReference>
<dbReference type="AlphaFoldDB" id="A0A644YH25"/>
<keyword evidence="1" id="KW-0963">Cytoplasm</keyword>